<dbReference type="InterPro" id="IPR000421">
    <property type="entry name" value="FA58C"/>
</dbReference>
<dbReference type="InterPro" id="IPR014756">
    <property type="entry name" value="Ig_E-set"/>
</dbReference>
<comment type="similarity">
    <text evidence="3">Belongs to the EGF domain peptide family.</text>
</comment>
<evidence type="ECO:0000256" key="5">
    <source>
        <dbReference type="ARBA" id="ARBA00022801"/>
    </source>
</evidence>
<dbReference type="CDD" id="cd06569">
    <property type="entry name" value="GH20_Sm-chitobiase-like"/>
    <property type="match status" value="1"/>
</dbReference>
<dbReference type="PANTHER" id="PTHR22600:SF57">
    <property type="entry name" value="BETA-N-ACETYLHEXOSAMINIDASE"/>
    <property type="match status" value="1"/>
</dbReference>
<dbReference type="Pfam" id="PF00008">
    <property type="entry name" value="EGF"/>
    <property type="match status" value="1"/>
</dbReference>
<keyword evidence="8" id="KW-1015">Disulfide bond</keyword>
<dbReference type="InterPro" id="IPR000742">
    <property type="entry name" value="EGF"/>
</dbReference>
<keyword evidence="5" id="KW-0378">Hydrolase</keyword>
<dbReference type="PROSITE" id="PS50026">
    <property type="entry name" value="EGF_3"/>
    <property type="match status" value="1"/>
</dbReference>
<dbReference type="SUPFAM" id="SSF81296">
    <property type="entry name" value="E set domains"/>
    <property type="match status" value="1"/>
</dbReference>
<comment type="similarity">
    <text evidence="2">Belongs to the glycosyl hydrolase 20 family.</text>
</comment>
<dbReference type="Gene3D" id="2.10.25.10">
    <property type="entry name" value="Laminin"/>
    <property type="match status" value="1"/>
</dbReference>
<dbReference type="InterPro" id="IPR017853">
    <property type="entry name" value="GH"/>
</dbReference>
<dbReference type="InterPro" id="IPR015882">
    <property type="entry name" value="HEX_bac_N"/>
</dbReference>
<dbReference type="SUPFAM" id="SSF49785">
    <property type="entry name" value="Galactose-binding domain-like"/>
    <property type="match status" value="1"/>
</dbReference>
<dbReference type="EC" id="3.2.1.52" evidence="4"/>
<keyword evidence="12" id="KW-1185">Reference proteome</keyword>
<dbReference type="Pfam" id="PF03174">
    <property type="entry name" value="CHB_HEX_C"/>
    <property type="match status" value="1"/>
</dbReference>
<dbReference type="GO" id="GO:0030203">
    <property type="term" value="P:glycosaminoglycan metabolic process"/>
    <property type="evidence" value="ECO:0000318"/>
    <property type="project" value="GO_Central"/>
</dbReference>
<evidence type="ECO:0000256" key="6">
    <source>
        <dbReference type="ARBA" id="ARBA00023295"/>
    </source>
</evidence>
<evidence type="ECO:0000256" key="1">
    <source>
        <dbReference type="ARBA" id="ARBA00001231"/>
    </source>
</evidence>
<dbReference type="Pfam" id="PF02838">
    <property type="entry name" value="Glyco_hydro_20b"/>
    <property type="match status" value="1"/>
</dbReference>
<protein>
    <recommendedName>
        <fullName evidence="4">beta-N-acetylhexosaminidase</fullName>
        <ecNumber evidence="4">3.2.1.52</ecNumber>
    </recommendedName>
</protein>
<dbReference type="InParanoid" id="A7RQ54"/>
<dbReference type="HOGENOM" id="CLU_357269_0_0_1"/>
<dbReference type="eggNOG" id="KOG2499">
    <property type="taxonomic scope" value="Eukaryota"/>
</dbReference>
<dbReference type="Gene3D" id="3.20.20.80">
    <property type="entry name" value="Glycosidases"/>
    <property type="match status" value="1"/>
</dbReference>
<dbReference type="GO" id="GO:0004563">
    <property type="term" value="F:beta-N-acetylhexosaminidase activity"/>
    <property type="evidence" value="ECO:0000318"/>
    <property type="project" value="GO_Central"/>
</dbReference>
<dbReference type="STRING" id="45351.A7RQ54"/>
<dbReference type="Gene3D" id="3.30.379.10">
    <property type="entry name" value="Chitobiase/beta-hexosaminidase domain 2-like"/>
    <property type="match status" value="1"/>
</dbReference>
<dbReference type="InterPro" id="IPR004867">
    <property type="entry name" value="CHB_C_dom"/>
</dbReference>
<evidence type="ECO:0000313" key="12">
    <source>
        <dbReference type="Proteomes" id="UP000001593"/>
    </source>
</evidence>
<reference evidence="11 12" key="1">
    <citation type="journal article" date="2007" name="Science">
        <title>Sea anemone genome reveals ancestral eumetazoan gene repertoire and genomic organization.</title>
        <authorList>
            <person name="Putnam N.H."/>
            <person name="Srivastava M."/>
            <person name="Hellsten U."/>
            <person name="Dirks B."/>
            <person name="Chapman J."/>
            <person name="Salamov A."/>
            <person name="Terry A."/>
            <person name="Shapiro H."/>
            <person name="Lindquist E."/>
            <person name="Kapitonov V.V."/>
            <person name="Jurka J."/>
            <person name="Genikhovich G."/>
            <person name="Grigoriev I.V."/>
            <person name="Lucas S.M."/>
            <person name="Steele R.E."/>
            <person name="Finnerty J.R."/>
            <person name="Technau U."/>
            <person name="Martindale M.Q."/>
            <person name="Rokhsar D.S."/>
        </authorList>
    </citation>
    <scope>NUCLEOTIDE SEQUENCE [LARGE SCALE GENOMIC DNA]</scope>
    <source>
        <strain evidence="12">CH2 X CH6</strain>
    </source>
</reference>
<dbReference type="PhylomeDB" id="A7RQ54"/>
<dbReference type="SUPFAM" id="SSF55545">
    <property type="entry name" value="beta-N-acetylhexosaminidase-like domain"/>
    <property type="match status" value="1"/>
</dbReference>
<accession>A7RQ54</accession>
<sequence>MKGSSKTQRSVIRLTLGSPVVMVDGKLSNSLEAYKLDVNEDPSVVIIGKGNAGVFYGIQTLLGIIDTNNSIPSILTIRDSPRYEYRGMHLDVGRNFKTKETVKRLLDAMATYKLNKFHFHLTEDEGWRLEIPGLEELTSVGSKRCHDLKEQECLLPQLGSDPNGSKVKQFYSVLDYKEILEYAEKRHIEVIPEIDMPAHSRAAIKAMEARYQRFKKIGDDNKAQKYLLTEPGDPSRYISVQWFTDNAINPCMESTYTFVKHVVKEIVRMHQHFQKLKMFHFGGDEVAHGAWTNSTACKNFARRLGLKFSSADIVDKLKEYFVQRVANITKDESLDLGGWEDGMLGPKFVPYDRESIKSSQVFAYAWRGGGQRAYNLANAGYKVILSQATHLYFDHPYEPEPEERGYYWAARFTDTRKTFGYLPEDLYANVKVTKWGEPLDRTALCKEPNSCPPLNKTENILGMTGALWTETVRTADQMDSMVFPRLLALAERAWHKASWEDVKEEEERNRKEKEDWEKFANFLGYKELGRLDKMGIKYHIPVPGARVDGSKVKVRTVLPGLPVHFSTDGEVTWLNITDSTRVTGKVKLATSHDILAGIRRDVYEFNFANFIKHERSYLNVTALVSHFVEGEQSCVKKCKDNKACLSINMAAQPNSNALHWCGLLSTDKYNESTKFISNESSIHYSIQSPCADGACLHGGTCYPSYENGDFRCACPPLYVGKACQKENTHIGSFWLNFQEFQGNRDNNTVVINTLNPYIKTTTVRIVAQAWYGHVSLRAELYGCTP</sequence>
<dbReference type="SMART" id="SM00181">
    <property type="entry name" value="EGF"/>
    <property type="match status" value="1"/>
</dbReference>
<dbReference type="InterPro" id="IPR013783">
    <property type="entry name" value="Ig-like_fold"/>
</dbReference>
<dbReference type="Gene3D" id="2.60.40.10">
    <property type="entry name" value="Immunoglobulins"/>
    <property type="match status" value="1"/>
</dbReference>
<dbReference type="InterPro" id="IPR029018">
    <property type="entry name" value="Hex-like_dom2"/>
</dbReference>
<dbReference type="PRINTS" id="PR00738">
    <property type="entry name" value="GLHYDRLASE20"/>
</dbReference>
<feature type="disulfide bond" evidence="8">
    <location>
        <begin position="695"/>
        <end position="712"/>
    </location>
</feature>
<evidence type="ECO:0000256" key="3">
    <source>
        <dbReference type="ARBA" id="ARBA00006373"/>
    </source>
</evidence>
<dbReference type="AlphaFoldDB" id="A7RQ54"/>
<feature type="active site" description="Proton donor" evidence="7">
    <location>
        <position position="285"/>
    </location>
</feature>
<evidence type="ECO:0000256" key="8">
    <source>
        <dbReference type="PROSITE-ProRule" id="PRU00076"/>
    </source>
</evidence>
<keyword evidence="6" id="KW-0326">Glycosidase</keyword>
<proteinExistence type="inferred from homology"/>
<dbReference type="PROSITE" id="PS00022">
    <property type="entry name" value="EGF_1"/>
    <property type="match status" value="1"/>
</dbReference>
<organism evidence="11 12">
    <name type="scientific">Nematostella vectensis</name>
    <name type="common">Starlet sea anemone</name>
    <dbReference type="NCBI Taxonomy" id="45351"/>
    <lineage>
        <taxon>Eukaryota</taxon>
        <taxon>Metazoa</taxon>
        <taxon>Cnidaria</taxon>
        <taxon>Anthozoa</taxon>
        <taxon>Hexacorallia</taxon>
        <taxon>Actiniaria</taxon>
        <taxon>Edwardsiidae</taxon>
        <taxon>Nematostella</taxon>
    </lineage>
</organism>
<evidence type="ECO:0000256" key="7">
    <source>
        <dbReference type="PIRSR" id="PIRSR625705-1"/>
    </source>
</evidence>
<dbReference type="PANTHER" id="PTHR22600">
    <property type="entry name" value="BETA-HEXOSAMINIDASE"/>
    <property type="match status" value="1"/>
</dbReference>
<dbReference type="Gene3D" id="2.60.120.260">
    <property type="entry name" value="Galactose-binding domain-like"/>
    <property type="match status" value="1"/>
</dbReference>
<dbReference type="GO" id="GO:0005975">
    <property type="term" value="P:carbohydrate metabolic process"/>
    <property type="evidence" value="ECO:0007669"/>
    <property type="project" value="InterPro"/>
</dbReference>
<gene>
    <name evidence="11" type="ORF">NEMVEDRAFT_v1g200451</name>
</gene>
<keyword evidence="8" id="KW-0245">EGF-like domain</keyword>
<evidence type="ECO:0000259" key="9">
    <source>
        <dbReference type="PROSITE" id="PS50022"/>
    </source>
</evidence>
<dbReference type="Proteomes" id="UP000001593">
    <property type="component" value="Unassembled WGS sequence"/>
</dbReference>
<dbReference type="InterPro" id="IPR015883">
    <property type="entry name" value="Glyco_hydro_20_cat"/>
</dbReference>
<comment type="catalytic activity">
    <reaction evidence="1">
        <text>Hydrolysis of terminal non-reducing N-acetyl-D-hexosamine residues in N-acetyl-beta-D-hexosaminides.</text>
        <dbReference type="EC" id="3.2.1.52"/>
    </reaction>
</comment>
<dbReference type="InterPro" id="IPR008979">
    <property type="entry name" value="Galactose-bd-like_sf"/>
</dbReference>
<evidence type="ECO:0000256" key="4">
    <source>
        <dbReference type="ARBA" id="ARBA00012663"/>
    </source>
</evidence>
<dbReference type="EMBL" id="DS469527">
    <property type="protein sequence ID" value="EDO46502.1"/>
    <property type="molecule type" value="Genomic_DNA"/>
</dbReference>
<name>A7RQ54_NEMVE</name>
<dbReference type="GO" id="GO:0016020">
    <property type="term" value="C:membrane"/>
    <property type="evidence" value="ECO:0000318"/>
    <property type="project" value="GO_Central"/>
</dbReference>
<evidence type="ECO:0000313" key="11">
    <source>
        <dbReference type="EMBL" id="EDO46502.1"/>
    </source>
</evidence>
<comment type="caution">
    <text evidence="8">Lacks conserved residue(s) required for the propagation of feature annotation.</text>
</comment>
<dbReference type="CDD" id="cd00054">
    <property type="entry name" value="EGF_CA"/>
    <property type="match status" value="1"/>
</dbReference>
<evidence type="ECO:0000256" key="2">
    <source>
        <dbReference type="ARBA" id="ARBA00006285"/>
    </source>
</evidence>
<dbReference type="SUPFAM" id="SSF57196">
    <property type="entry name" value="EGF/Laminin"/>
    <property type="match status" value="1"/>
</dbReference>
<dbReference type="SUPFAM" id="SSF51445">
    <property type="entry name" value="(Trans)glycosidases"/>
    <property type="match status" value="1"/>
</dbReference>
<dbReference type="InterPro" id="IPR025705">
    <property type="entry name" value="Beta_hexosaminidase_sua/sub"/>
</dbReference>
<feature type="domain" description="EGF-like" evidence="10">
    <location>
        <begin position="686"/>
        <end position="724"/>
    </location>
</feature>
<evidence type="ECO:0000259" key="10">
    <source>
        <dbReference type="PROSITE" id="PS50026"/>
    </source>
</evidence>
<feature type="domain" description="F5/8 type C" evidence="9">
    <location>
        <begin position="731"/>
        <end position="783"/>
    </location>
</feature>
<feature type="disulfide bond" evidence="8">
    <location>
        <begin position="714"/>
        <end position="723"/>
    </location>
</feature>
<dbReference type="Pfam" id="PF00728">
    <property type="entry name" value="Glyco_hydro_20"/>
    <property type="match status" value="1"/>
</dbReference>
<dbReference type="PROSITE" id="PS50022">
    <property type="entry name" value="FA58C_3"/>
    <property type="match status" value="1"/>
</dbReference>